<evidence type="ECO:0000313" key="2">
    <source>
        <dbReference type="EMBL" id="PRQ36479.1"/>
    </source>
</evidence>
<proteinExistence type="predicted"/>
<accession>A0A2P6QQL6</accession>
<reference evidence="2 3" key="1">
    <citation type="journal article" date="2018" name="Nat. Genet.">
        <title>The Rosa genome provides new insights in the design of modern roses.</title>
        <authorList>
            <person name="Bendahmane M."/>
        </authorList>
    </citation>
    <scope>NUCLEOTIDE SEQUENCE [LARGE SCALE GENOMIC DNA]</scope>
    <source>
        <strain evidence="3">cv. Old Blush</strain>
    </source>
</reference>
<dbReference type="EMBL" id="PDCK01000042">
    <property type="protein sequence ID" value="PRQ36479.1"/>
    <property type="molecule type" value="Genomic_DNA"/>
</dbReference>
<protein>
    <submittedName>
        <fullName evidence="2">Uncharacterized protein</fullName>
    </submittedName>
</protein>
<evidence type="ECO:0000256" key="1">
    <source>
        <dbReference type="SAM" id="Phobius"/>
    </source>
</evidence>
<keyword evidence="1" id="KW-0812">Transmembrane</keyword>
<comment type="caution">
    <text evidence="2">The sequence shown here is derived from an EMBL/GenBank/DDBJ whole genome shotgun (WGS) entry which is preliminary data.</text>
</comment>
<keyword evidence="1" id="KW-0472">Membrane</keyword>
<dbReference type="AlphaFoldDB" id="A0A2P6QQL6"/>
<dbReference type="Gramene" id="PRQ36479">
    <property type="protein sequence ID" value="PRQ36479"/>
    <property type="gene ID" value="RchiOBHm_Chr4g0392011"/>
</dbReference>
<gene>
    <name evidence="2" type="ORF">RchiOBHm_Chr4g0392011</name>
</gene>
<keyword evidence="1" id="KW-1133">Transmembrane helix</keyword>
<feature type="transmembrane region" description="Helical" evidence="1">
    <location>
        <begin position="33"/>
        <end position="59"/>
    </location>
</feature>
<sequence>MGSGSRRWRYSCGFLSEESSEIMFSILKWKCSWSMIPAIASIVGLVSLMLASKVHLFFFPLVPSF</sequence>
<keyword evidence="3" id="KW-1185">Reference proteome</keyword>
<evidence type="ECO:0000313" key="3">
    <source>
        <dbReference type="Proteomes" id="UP000238479"/>
    </source>
</evidence>
<name>A0A2P6QQL6_ROSCH</name>
<dbReference type="Proteomes" id="UP000238479">
    <property type="component" value="Chromosome 4"/>
</dbReference>
<organism evidence="2 3">
    <name type="scientific">Rosa chinensis</name>
    <name type="common">China rose</name>
    <dbReference type="NCBI Taxonomy" id="74649"/>
    <lineage>
        <taxon>Eukaryota</taxon>
        <taxon>Viridiplantae</taxon>
        <taxon>Streptophyta</taxon>
        <taxon>Embryophyta</taxon>
        <taxon>Tracheophyta</taxon>
        <taxon>Spermatophyta</taxon>
        <taxon>Magnoliopsida</taxon>
        <taxon>eudicotyledons</taxon>
        <taxon>Gunneridae</taxon>
        <taxon>Pentapetalae</taxon>
        <taxon>rosids</taxon>
        <taxon>fabids</taxon>
        <taxon>Rosales</taxon>
        <taxon>Rosaceae</taxon>
        <taxon>Rosoideae</taxon>
        <taxon>Rosoideae incertae sedis</taxon>
        <taxon>Rosa</taxon>
    </lineage>
</organism>